<feature type="domain" description="Peroxisomal multifunctional enzyme type 2-like N-terminal" evidence="2">
    <location>
        <begin position="17"/>
        <end position="150"/>
    </location>
</feature>
<evidence type="ECO:0000313" key="3">
    <source>
        <dbReference type="EMBL" id="KXS18725.1"/>
    </source>
</evidence>
<accession>A0A139AQG4</accession>
<sequence length="303" mass="33513">MPPVDTSKLPVTDIPVKYNKRDLILYAVGIGCDEMRFIYENDSDFTAFPTYPIVLPFRGTSFDVVDFFMSQLHLAVPIPGVDLDPTKVLDGERSIEFYEAIPLEADLVIRSRISNVYDVGKAAILENETQLVDPESGKTFVKMVGQAFFRDAGGFGGARPPKQNADATVPKRNPDKTITFKTNWNQAHIYRLSGDYNPLHVDPGFSSMVGFKKPILHGLCSWGIAARAVLKAFGDNDPANFVSYRGRFTAPVLPGETLQTEMWLLRTEGDKQTVSFQTKIVERNIFAIGGGIAVFKVAPKASL</sequence>
<dbReference type="Proteomes" id="UP000070544">
    <property type="component" value="Unassembled WGS sequence"/>
</dbReference>
<dbReference type="GO" id="GO:0004300">
    <property type="term" value="F:enoyl-CoA hydratase activity"/>
    <property type="evidence" value="ECO:0007669"/>
    <property type="project" value="TreeGrafter"/>
</dbReference>
<dbReference type="InterPro" id="IPR054357">
    <property type="entry name" value="MFE-2_N"/>
</dbReference>
<proteinExistence type="predicted"/>
<dbReference type="OMA" id="FKHTDQE"/>
<dbReference type="STRING" id="1344416.A0A139AQG4"/>
<evidence type="ECO:0000313" key="4">
    <source>
        <dbReference type="Proteomes" id="UP000070544"/>
    </source>
</evidence>
<reference evidence="3 4" key="1">
    <citation type="journal article" date="2015" name="Genome Biol. Evol.">
        <title>Phylogenomic analyses indicate that early fungi evolved digesting cell walls of algal ancestors of land plants.</title>
        <authorList>
            <person name="Chang Y."/>
            <person name="Wang S."/>
            <person name="Sekimoto S."/>
            <person name="Aerts A.L."/>
            <person name="Choi C."/>
            <person name="Clum A."/>
            <person name="LaButti K.M."/>
            <person name="Lindquist E.A."/>
            <person name="Yee Ngan C."/>
            <person name="Ohm R.A."/>
            <person name="Salamov A.A."/>
            <person name="Grigoriev I.V."/>
            <person name="Spatafora J.W."/>
            <person name="Berbee M.L."/>
        </authorList>
    </citation>
    <scope>NUCLEOTIDE SEQUENCE [LARGE SCALE GENOMIC DNA]</scope>
    <source>
        <strain evidence="3 4">JEL478</strain>
    </source>
</reference>
<dbReference type="OrthoDB" id="60204at2759"/>
<keyword evidence="4" id="KW-1185">Reference proteome</keyword>
<dbReference type="Pfam" id="PF01575">
    <property type="entry name" value="MaoC_dehydratas"/>
    <property type="match status" value="1"/>
</dbReference>
<dbReference type="GO" id="GO:0044594">
    <property type="term" value="F:17-beta-hydroxysteroid dehydrogenase (NAD+) activity"/>
    <property type="evidence" value="ECO:0007669"/>
    <property type="project" value="TreeGrafter"/>
</dbReference>
<dbReference type="SUPFAM" id="SSF54637">
    <property type="entry name" value="Thioesterase/thiol ester dehydrase-isomerase"/>
    <property type="match status" value="2"/>
</dbReference>
<dbReference type="InterPro" id="IPR029069">
    <property type="entry name" value="HotDog_dom_sf"/>
</dbReference>
<dbReference type="Gene3D" id="3.10.129.10">
    <property type="entry name" value="Hotdog Thioesterase"/>
    <property type="match status" value="2"/>
</dbReference>
<dbReference type="PANTHER" id="PTHR13078:SF57">
    <property type="entry name" value="DEHYDRATASE, PUTATIVE (AFU_ORTHOLOGUE AFUA_5G00640)-RELATED"/>
    <property type="match status" value="1"/>
</dbReference>
<dbReference type="Pfam" id="PF22622">
    <property type="entry name" value="MFE-2_hydrat-2_N"/>
    <property type="match status" value="1"/>
</dbReference>
<dbReference type="CDD" id="cd03448">
    <property type="entry name" value="HDE_HSD"/>
    <property type="match status" value="1"/>
</dbReference>
<protein>
    <submittedName>
        <fullName evidence="3">MaoC-like dehydratase</fullName>
    </submittedName>
</protein>
<dbReference type="GO" id="GO:0006635">
    <property type="term" value="P:fatty acid beta-oxidation"/>
    <property type="evidence" value="ECO:0007669"/>
    <property type="project" value="TreeGrafter"/>
</dbReference>
<dbReference type="InterPro" id="IPR002539">
    <property type="entry name" value="MaoC-like_dom"/>
</dbReference>
<gene>
    <name evidence="3" type="ORF">M427DRAFT_153090</name>
</gene>
<organism evidence="3 4">
    <name type="scientific">Gonapodya prolifera (strain JEL478)</name>
    <name type="common">Monoblepharis prolifera</name>
    <dbReference type="NCBI Taxonomy" id="1344416"/>
    <lineage>
        <taxon>Eukaryota</taxon>
        <taxon>Fungi</taxon>
        <taxon>Fungi incertae sedis</taxon>
        <taxon>Chytridiomycota</taxon>
        <taxon>Chytridiomycota incertae sedis</taxon>
        <taxon>Monoblepharidomycetes</taxon>
        <taxon>Monoblepharidales</taxon>
        <taxon>Gonapodyaceae</taxon>
        <taxon>Gonapodya</taxon>
    </lineage>
</organism>
<name>A0A139AQG4_GONPJ</name>
<evidence type="ECO:0000259" key="2">
    <source>
        <dbReference type="Pfam" id="PF22622"/>
    </source>
</evidence>
<dbReference type="PANTHER" id="PTHR13078">
    <property type="entry name" value="PEROXISOMAL MULTIFUNCTIONAL ENZYME TYPE 2-RELATED"/>
    <property type="match status" value="1"/>
</dbReference>
<dbReference type="EMBL" id="KQ965741">
    <property type="protein sequence ID" value="KXS18725.1"/>
    <property type="molecule type" value="Genomic_DNA"/>
</dbReference>
<dbReference type="GO" id="GO:0003857">
    <property type="term" value="F:(3S)-3-hydroxyacyl-CoA dehydrogenase (NAD+) activity"/>
    <property type="evidence" value="ECO:0007669"/>
    <property type="project" value="TreeGrafter"/>
</dbReference>
<feature type="domain" description="MaoC-like" evidence="1">
    <location>
        <begin position="169"/>
        <end position="279"/>
    </location>
</feature>
<dbReference type="GO" id="GO:0005777">
    <property type="term" value="C:peroxisome"/>
    <property type="evidence" value="ECO:0007669"/>
    <property type="project" value="TreeGrafter"/>
</dbReference>
<evidence type="ECO:0000259" key="1">
    <source>
        <dbReference type="Pfam" id="PF01575"/>
    </source>
</evidence>
<dbReference type="AlphaFoldDB" id="A0A139AQG4"/>